<evidence type="ECO:0000313" key="3">
    <source>
        <dbReference type="Proteomes" id="UP000199062"/>
    </source>
</evidence>
<protein>
    <submittedName>
        <fullName evidence="2">LexA-binding, inner membrane-associated putative hydrolase</fullName>
    </submittedName>
</protein>
<name>A0A1I6K6Z6_9EURY</name>
<dbReference type="STRING" id="767519.SAMN05216559_0294"/>
<gene>
    <name evidence="2" type="ORF">SAMN05216559_0294</name>
</gene>
<dbReference type="Proteomes" id="UP000199062">
    <property type="component" value="Unassembled WGS sequence"/>
</dbReference>
<dbReference type="InterPro" id="IPR007404">
    <property type="entry name" value="YdjM-like"/>
</dbReference>
<keyword evidence="1" id="KW-1133">Transmembrane helix</keyword>
<reference evidence="2 3" key="1">
    <citation type="submission" date="2016-10" db="EMBL/GenBank/DDBJ databases">
        <authorList>
            <person name="de Groot N.N."/>
        </authorList>
    </citation>
    <scope>NUCLEOTIDE SEQUENCE [LARGE SCALE GENOMIC DNA]</scope>
    <source>
        <strain evidence="2 3">CGMCC 1.10457</strain>
    </source>
</reference>
<accession>A0A1I6K6Z6</accession>
<evidence type="ECO:0000313" key="2">
    <source>
        <dbReference type="EMBL" id="SFR87002.1"/>
    </source>
</evidence>
<feature type="transmembrane region" description="Helical" evidence="1">
    <location>
        <begin position="142"/>
        <end position="161"/>
    </location>
</feature>
<sequence length="176" mass="18890">MWPWGHLAVGYLAYALLRRRSGDYPTEHGTVALAFGTQAPDLVDKPLAWWFALLPNGRSLAHSVLIAGLVWIVVLAVARRLGQREVGAAFVVGYAFHLAGDALQPALAGNVADLAFLAWPVLPPVVYDGPGSFVGHFLGMELTPFLLFEFALVAVALACWVRDGAPGTARLRAQFG</sequence>
<feature type="transmembrane region" description="Helical" evidence="1">
    <location>
        <begin position="60"/>
        <end position="81"/>
    </location>
</feature>
<dbReference type="AlphaFoldDB" id="A0A1I6K6Z6"/>
<dbReference type="RefSeq" id="WP_089813206.1">
    <property type="nucleotide sequence ID" value="NZ_FOZK01000001.1"/>
</dbReference>
<dbReference type="Pfam" id="PF04307">
    <property type="entry name" value="YdjM"/>
    <property type="match status" value="1"/>
</dbReference>
<organism evidence="2 3">
    <name type="scientific">Halomicrobium zhouii</name>
    <dbReference type="NCBI Taxonomy" id="767519"/>
    <lineage>
        <taxon>Archaea</taxon>
        <taxon>Methanobacteriati</taxon>
        <taxon>Methanobacteriota</taxon>
        <taxon>Stenosarchaea group</taxon>
        <taxon>Halobacteria</taxon>
        <taxon>Halobacteriales</taxon>
        <taxon>Haloarculaceae</taxon>
        <taxon>Halomicrobium</taxon>
    </lineage>
</organism>
<proteinExistence type="predicted"/>
<dbReference type="GO" id="GO:0016787">
    <property type="term" value="F:hydrolase activity"/>
    <property type="evidence" value="ECO:0007669"/>
    <property type="project" value="UniProtKB-KW"/>
</dbReference>
<dbReference type="EMBL" id="FOZK01000001">
    <property type="protein sequence ID" value="SFR87002.1"/>
    <property type="molecule type" value="Genomic_DNA"/>
</dbReference>
<evidence type="ECO:0000256" key="1">
    <source>
        <dbReference type="SAM" id="Phobius"/>
    </source>
</evidence>
<keyword evidence="1" id="KW-0812">Transmembrane</keyword>
<dbReference type="OrthoDB" id="206308at2157"/>
<keyword evidence="2" id="KW-0378">Hydrolase</keyword>
<keyword evidence="1" id="KW-0472">Membrane</keyword>
<keyword evidence="3" id="KW-1185">Reference proteome</keyword>